<proteinExistence type="predicted"/>
<name>A0A9J8C0H2_CYPCA</name>
<dbReference type="GO" id="GO:0005634">
    <property type="term" value="C:nucleus"/>
    <property type="evidence" value="ECO:0007669"/>
    <property type="project" value="InterPro"/>
</dbReference>
<organism evidence="2 3">
    <name type="scientific">Cyprinus carpio carpio</name>
    <dbReference type="NCBI Taxonomy" id="630221"/>
    <lineage>
        <taxon>Eukaryota</taxon>
        <taxon>Metazoa</taxon>
        <taxon>Chordata</taxon>
        <taxon>Craniata</taxon>
        <taxon>Vertebrata</taxon>
        <taxon>Euteleostomi</taxon>
        <taxon>Actinopterygii</taxon>
        <taxon>Neopterygii</taxon>
        <taxon>Teleostei</taxon>
        <taxon>Ostariophysi</taxon>
        <taxon>Cypriniformes</taxon>
        <taxon>Cyprinidae</taxon>
        <taxon>Cyprininae</taxon>
        <taxon>Cyprinus</taxon>
    </lineage>
</organism>
<dbReference type="Ensembl" id="ENSCCRT00000192360.1">
    <property type="protein sequence ID" value="ENSCCRP00000158860.1"/>
    <property type="gene ID" value="ENSCCRG00000018610.2"/>
</dbReference>
<feature type="region of interest" description="Disordered" evidence="1">
    <location>
        <begin position="124"/>
        <end position="169"/>
    </location>
</feature>
<dbReference type="GeneTree" id="ENSGT00390000009196"/>
<evidence type="ECO:0000313" key="2">
    <source>
        <dbReference type="Ensembl" id="ENSCCRP00000158860.1"/>
    </source>
</evidence>
<protein>
    <submittedName>
        <fullName evidence="2">Tandem C2 domains, nuclear</fullName>
    </submittedName>
</protein>
<dbReference type="PANTHER" id="PTHR46887:SF1">
    <property type="entry name" value="TANDEM C2 DOMAINS NUCLEAR PROTEIN"/>
    <property type="match status" value="1"/>
</dbReference>
<feature type="compositionally biased region" description="Polar residues" evidence="1">
    <location>
        <begin position="152"/>
        <end position="169"/>
    </location>
</feature>
<dbReference type="Proteomes" id="UP001108240">
    <property type="component" value="Unplaced"/>
</dbReference>
<reference evidence="2" key="2">
    <citation type="submission" date="2025-09" db="UniProtKB">
        <authorList>
            <consortium name="Ensembl"/>
        </authorList>
    </citation>
    <scope>IDENTIFICATION</scope>
</reference>
<dbReference type="PANTHER" id="PTHR46887">
    <property type="entry name" value="TANDEM C2 DOMAINS NUCLEAR PROTEIN"/>
    <property type="match status" value="1"/>
</dbReference>
<keyword evidence="3" id="KW-1185">Reference proteome</keyword>
<dbReference type="AlphaFoldDB" id="A0A9J8C0H2"/>
<dbReference type="InterPro" id="IPR030542">
    <property type="entry name" value="Tac2-N"/>
</dbReference>
<accession>A0A9J8C0H2</accession>
<evidence type="ECO:0000313" key="3">
    <source>
        <dbReference type="Proteomes" id="UP001108240"/>
    </source>
</evidence>
<reference evidence="2" key="1">
    <citation type="submission" date="2025-08" db="UniProtKB">
        <authorList>
            <consortium name="Ensembl"/>
        </authorList>
    </citation>
    <scope>IDENTIFICATION</scope>
</reference>
<sequence>MTEYIKNCCRTFMSKKNEPEIQMIKVRPPGKLTAESNVKKNVGVSEDYLLSKLPPDGREVPFIIPTFKPSYIQPRGSQYSGYNIGQQSATRTTFAERKAELAGTGQMMYDPDLTLNSSHMISYVSPGSLRRPTLKNRPNNSPGSGLEHSGKQRLSLSMYDLSNPQSTYR</sequence>
<evidence type="ECO:0000256" key="1">
    <source>
        <dbReference type="SAM" id="MobiDB-lite"/>
    </source>
</evidence>